<proteinExistence type="predicted"/>
<feature type="region of interest" description="Disordered" evidence="1">
    <location>
        <begin position="411"/>
        <end position="435"/>
    </location>
</feature>
<dbReference type="PANTHER" id="PTHR31267">
    <property type="entry name" value="DENTIN SIALOPHOSPHOPROTEIN-LIKE PROTEIN"/>
    <property type="match status" value="1"/>
</dbReference>
<evidence type="ECO:0000256" key="1">
    <source>
        <dbReference type="SAM" id="MobiDB-lite"/>
    </source>
</evidence>
<dbReference type="PANTHER" id="PTHR31267:SF2">
    <property type="entry name" value="EXPRESSED PROTEIN"/>
    <property type="match status" value="1"/>
</dbReference>
<dbReference type="Proteomes" id="UP001457282">
    <property type="component" value="Unassembled WGS sequence"/>
</dbReference>
<keyword evidence="3" id="KW-1185">Reference proteome</keyword>
<feature type="compositionally biased region" description="Polar residues" evidence="1">
    <location>
        <begin position="343"/>
        <end position="352"/>
    </location>
</feature>
<feature type="compositionally biased region" description="Polar residues" evidence="1">
    <location>
        <begin position="67"/>
        <end position="77"/>
    </location>
</feature>
<feature type="region of interest" description="Disordered" evidence="1">
    <location>
        <begin position="343"/>
        <end position="364"/>
    </location>
</feature>
<name>A0AAW1WMH1_RUBAR</name>
<dbReference type="AlphaFoldDB" id="A0AAW1WMH1"/>
<feature type="compositionally biased region" description="Polar residues" evidence="1">
    <location>
        <begin position="101"/>
        <end position="111"/>
    </location>
</feature>
<feature type="region of interest" description="Disordered" evidence="1">
    <location>
        <begin position="1"/>
        <end position="83"/>
    </location>
</feature>
<feature type="compositionally biased region" description="Polar residues" evidence="1">
    <location>
        <begin position="1"/>
        <end position="12"/>
    </location>
</feature>
<accession>A0AAW1WMH1</accession>
<gene>
    <name evidence="2" type="ORF">M0R45_033282</name>
</gene>
<feature type="compositionally biased region" description="Low complexity" evidence="1">
    <location>
        <begin position="308"/>
        <end position="321"/>
    </location>
</feature>
<organism evidence="2 3">
    <name type="scientific">Rubus argutus</name>
    <name type="common">Southern blackberry</name>
    <dbReference type="NCBI Taxonomy" id="59490"/>
    <lineage>
        <taxon>Eukaryota</taxon>
        <taxon>Viridiplantae</taxon>
        <taxon>Streptophyta</taxon>
        <taxon>Embryophyta</taxon>
        <taxon>Tracheophyta</taxon>
        <taxon>Spermatophyta</taxon>
        <taxon>Magnoliopsida</taxon>
        <taxon>eudicotyledons</taxon>
        <taxon>Gunneridae</taxon>
        <taxon>Pentapetalae</taxon>
        <taxon>rosids</taxon>
        <taxon>fabids</taxon>
        <taxon>Rosales</taxon>
        <taxon>Rosaceae</taxon>
        <taxon>Rosoideae</taxon>
        <taxon>Rosoideae incertae sedis</taxon>
        <taxon>Rubus</taxon>
    </lineage>
</organism>
<reference evidence="2 3" key="1">
    <citation type="journal article" date="2023" name="G3 (Bethesda)">
        <title>A chromosome-length genome assembly and annotation of blackberry (Rubus argutus, cv. 'Hillquist').</title>
        <authorList>
            <person name="Bruna T."/>
            <person name="Aryal R."/>
            <person name="Dudchenko O."/>
            <person name="Sargent D.J."/>
            <person name="Mead D."/>
            <person name="Buti M."/>
            <person name="Cavallini A."/>
            <person name="Hytonen T."/>
            <person name="Andres J."/>
            <person name="Pham M."/>
            <person name="Weisz D."/>
            <person name="Mascagni F."/>
            <person name="Usai G."/>
            <person name="Natali L."/>
            <person name="Bassil N."/>
            <person name="Fernandez G.E."/>
            <person name="Lomsadze A."/>
            <person name="Armour M."/>
            <person name="Olukolu B."/>
            <person name="Poorten T."/>
            <person name="Britton C."/>
            <person name="Davik J."/>
            <person name="Ashrafi H."/>
            <person name="Aiden E.L."/>
            <person name="Borodovsky M."/>
            <person name="Worthington M."/>
        </authorList>
    </citation>
    <scope>NUCLEOTIDE SEQUENCE [LARGE SCALE GENOMIC DNA]</scope>
    <source>
        <strain evidence="2">PI 553951</strain>
    </source>
</reference>
<protein>
    <submittedName>
        <fullName evidence="2">Uncharacterized protein</fullName>
    </submittedName>
</protein>
<comment type="caution">
    <text evidence="2">The sequence shown here is derived from an EMBL/GenBank/DDBJ whole genome shotgun (WGS) entry which is preliminary data.</text>
</comment>
<feature type="region of interest" description="Disordered" evidence="1">
    <location>
        <begin position="142"/>
        <end position="167"/>
    </location>
</feature>
<feature type="region of interest" description="Disordered" evidence="1">
    <location>
        <begin position="300"/>
        <end position="323"/>
    </location>
</feature>
<feature type="region of interest" description="Disordered" evidence="1">
    <location>
        <begin position="97"/>
        <end position="128"/>
    </location>
</feature>
<dbReference type="EMBL" id="JBEDUW010000006">
    <property type="protein sequence ID" value="KAK9924941.1"/>
    <property type="molecule type" value="Genomic_DNA"/>
</dbReference>
<evidence type="ECO:0000313" key="3">
    <source>
        <dbReference type="Proteomes" id="UP001457282"/>
    </source>
</evidence>
<feature type="compositionally biased region" description="Polar residues" evidence="1">
    <location>
        <begin position="118"/>
        <end position="128"/>
    </location>
</feature>
<sequence length="479" mass="52552">MQSAVADSSSDTGLHEEWSGLSFQNTELSTGNQPSNILDSEKQQGSWADNNLQTASSFSSKPFPMLNDSSVNSSFPGFQQPGIQYKPEQRESLLQDEPHESIQNSPKSNSEWLDRNPRQQLSAERCQQVQHTLEHLDNTWVSHRNERSESDAPLPRIDPYSIVCQPSSKQEGDINEAMYKRNSDGGLWKRDGDTRNSYGRDGKTYDQQNCYLKDNSYDCKPVDISATACRPVGPSGINVTAGTSQNMLELLNKVDRLKENTSVAQFDSSGFNPLSEMTDAKPPAASVDQMYNQSSASQGYSLKLAPPSQRQSNSNSQFSSQGLLQPARQMDPDLGEKNQAWLATSPSSQSLPRSHESSPRARWEDKFSIGGQSSISQSYMHGSSIAEITSSPTFRRNQLQTQVMFNPPASGPSTQAALPATTTGHPPSNLARSQDAAQPTFVNPDGQQFPILESVPVSHPPFMSGMPPQGGVSLRSHSY</sequence>
<feature type="compositionally biased region" description="Basic and acidic residues" evidence="1">
    <location>
        <begin position="353"/>
        <end position="364"/>
    </location>
</feature>
<evidence type="ECO:0000313" key="2">
    <source>
        <dbReference type="EMBL" id="KAK9924941.1"/>
    </source>
</evidence>
<feature type="compositionally biased region" description="Polar residues" evidence="1">
    <location>
        <begin position="21"/>
        <end position="60"/>
    </location>
</feature>